<comment type="caution">
    <text evidence="1">The sequence shown here is derived from an EMBL/GenBank/DDBJ whole genome shotgun (WGS) entry which is preliminary data.</text>
</comment>
<name>A0AC61DL67_9FIRM</name>
<evidence type="ECO:0000313" key="2">
    <source>
        <dbReference type="Proteomes" id="UP000224460"/>
    </source>
</evidence>
<keyword evidence="2" id="KW-1185">Reference proteome</keyword>
<evidence type="ECO:0000313" key="1">
    <source>
        <dbReference type="EMBL" id="PHV72302.1"/>
    </source>
</evidence>
<accession>A0AC61DL67</accession>
<proteinExistence type="predicted"/>
<organism evidence="1 2">
    <name type="scientific">Sporanaerobium hydrogeniformans</name>
    <dbReference type="NCBI Taxonomy" id="3072179"/>
    <lineage>
        <taxon>Bacteria</taxon>
        <taxon>Bacillati</taxon>
        <taxon>Bacillota</taxon>
        <taxon>Clostridia</taxon>
        <taxon>Lachnospirales</taxon>
        <taxon>Lachnospiraceae</taxon>
        <taxon>Sporanaerobium</taxon>
    </lineage>
</organism>
<dbReference type="Proteomes" id="UP000224460">
    <property type="component" value="Unassembled WGS sequence"/>
</dbReference>
<reference evidence="1" key="1">
    <citation type="submission" date="2017-10" db="EMBL/GenBank/DDBJ databases">
        <title>Genome sequence of cellulolytic Lachnospiraceae bacterium XHS1971 isolated from hotspring sediment.</title>
        <authorList>
            <person name="Vasudevan G."/>
            <person name="Joshi A.J."/>
            <person name="Hivarkar S."/>
            <person name="Lanjekar V.B."/>
            <person name="Dhakephalkar P.K."/>
            <person name="Dagar S."/>
        </authorList>
    </citation>
    <scope>NUCLEOTIDE SEQUENCE</scope>
    <source>
        <strain evidence="1">XHS1971</strain>
    </source>
</reference>
<protein>
    <submittedName>
        <fullName evidence="1">Uncharacterized protein</fullName>
    </submittedName>
</protein>
<sequence>MQKKTGILAAVGGMVLIALLLLALPLMNKEEQPKLEEGEIIEESFGAICTLSGAIERLEIKEEESIVLGKDEGKWVEETYPTLNYNQEAVQALITQLQVATSEQIIHHVQDLEKYGIRENAPMLTLYNTENEAQTLIIGGQTPNREGNYVWNETHQALYVVHYEQIEALYLKRADLMDKKLQLPKREDINEMVIEEKDEKPIVLQKGSIKGVVGYEEWQIKDFFVDSHAVSTELIESLFNQLEGLQKDGFVGAIAEYREKDLLEPTLKITLNSDWSIQFGKTKDGSIYFTYSEEPYVYTMLEDKMRPFMNLKPIVMIRKEVYMPQLEGLEKVILKNPEESFILEVREQESPQTTTSENLEEKKSEYTGKLQEHPLTQEELEKVLSFIGKSIRIEMLLKNPQIEQKENRKAEVTVQFDYKDGTSKCIELVPYDINFYILRVDGIVEFAASKQPVMELFGTLGEWMKKE</sequence>
<gene>
    <name evidence="1" type="ORF">CS063_02160</name>
</gene>
<dbReference type="EMBL" id="PEDL01000001">
    <property type="protein sequence ID" value="PHV72302.1"/>
    <property type="molecule type" value="Genomic_DNA"/>
</dbReference>